<gene>
    <name evidence="3" type="ORF">VNI00_015106</name>
</gene>
<keyword evidence="2" id="KW-1133">Transmembrane helix</keyword>
<keyword evidence="2" id="KW-0472">Membrane</keyword>
<sequence length="335" mass="36080">MTDIVEIPPTGTVGVPITATWDKPIFALVTDWAFELVAVQDNPTGLDSSTSMQATISRKRFVFTINHPGTYHFEATSVPLGPSTFGKITIVETKYTGALAQKSFSSRHPPSPTANIVLPLVTSRSGASTSTSEVFSSTTNPDSSTSDKPPNPTMFEGGAGTLISEENISTIVNKISAFGDPSSSGHSSSIGSSPTQSQGPSAINTSTNEPTTLVQRRLSKTSPGTIAGLVVGATACSLAMIIGFMLYRRRQRIHKPLIAPEQVFPYREITVAPQRMSGKGTVDSCIMGQSRERLDRQAREAELRYHTDSGWRPADTEVVERNHVVDMPPRYHDAL</sequence>
<feature type="compositionally biased region" description="Polar residues" evidence="1">
    <location>
        <begin position="202"/>
        <end position="211"/>
    </location>
</feature>
<feature type="compositionally biased region" description="Low complexity" evidence="1">
    <location>
        <begin position="181"/>
        <end position="201"/>
    </location>
</feature>
<dbReference type="CDD" id="cd12087">
    <property type="entry name" value="TM_EGFR-like"/>
    <property type="match status" value="1"/>
</dbReference>
<evidence type="ECO:0000256" key="1">
    <source>
        <dbReference type="SAM" id="MobiDB-lite"/>
    </source>
</evidence>
<dbReference type="EMBL" id="JAYKXP010000093">
    <property type="protein sequence ID" value="KAK7027891.1"/>
    <property type="molecule type" value="Genomic_DNA"/>
</dbReference>
<feature type="region of interest" description="Disordered" evidence="1">
    <location>
        <begin position="128"/>
        <end position="159"/>
    </location>
</feature>
<keyword evidence="2" id="KW-0812">Transmembrane</keyword>
<comment type="caution">
    <text evidence="3">The sequence shown here is derived from an EMBL/GenBank/DDBJ whole genome shotgun (WGS) entry which is preliminary data.</text>
</comment>
<evidence type="ECO:0000313" key="3">
    <source>
        <dbReference type="EMBL" id="KAK7027891.1"/>
    </source>
</evidence>
<keyword evidence="4" id="KW-1185">Reference proteome</keyword>
<proteinExistence type="predicted"/>
<name>A0AAW0BPN1_9AGAR</name>
<dbReference type="Proteomes" id="UP001383192">
    <property type="component" value="Unassembled WGS sequence"/>
</dbReference>
<dbReference type="AlphaFoldDB" id="A0AAW0BPN1"/>
<organism evidence="3 4">
    <name type="scientific">Paramarasmius palmivorus</name>
    <dbReference type="NCBI Taxonomy" id="297713"/>
    <lineage>
        <taxon>Eukaryota</taxon>
        <taxon>Fungi</taxon>
        <taxon>Dikarya</taxon>
        <taxon>Basidiomycota</taxon>
        <taxon>Agaricomycotina</taxon>
        <taxon>Agaricomycetes</taxon>
        <taxon>Agaricomycetidae</taxon>
        <taxon>Agaricales</taxon>
        <taxon>Marasmiineae</taxon>
        <taxon>Marasmiaceae</taxon>
        <taxon>Paramarasmius</taxon>
    </lineage>
</organism>
<accession>A0AAW0BPN1</accession>
<evidence type="ECO:0000313" key="4">
    <source>
        <dbReference type="Proteomes" id="UP001383192"/>
    </source>
</evidence>
<feature type="transmembrane region" description="Helical" evidence="2">
    <location>
        <begin position="226"/>
        <end position="247"/>
    </location>
</feature>
<evidence type="ECO:0000256" key="2">
    <source>
        <dbReference type="SAM" id="Phobius"/>
    </source>
</evidence>
<feature type="region of interest" description="Disordered" evidence="1">
    <location>
        <begin position="179"/>
        <end position="211"/>
    </location>
</feature>
<feature type="compositionally biased region" description="Low complexity" evidence="1">
    <location>
        <begin position="128"/>
        <end position="148"/>
    </location>
</feature>
<reference evidence="3 4" key="1">
    <citation type="submission" date="2024-01" db="EMBL/GenBank/DDBJ databases">
        <title>A draft genome for a cacao thread blight-causing isolate of Paramarasmius palmivorus.</title>
        <authorList>
            <person name="Baruah I.K."/>
            <person name="Bukari Y."/>
            <person name="Amoako-Attah I."/>
            <person name="Meinhardt L.W."/>
            <person name="Bailey B.A."/>
            <person name="Cohen S.P."/>
        </authorList>
    </citation>
    <scope>NUCLEOTIDE SEQUENCE [LARGE SCALE GENOMIC DNA]</scope>
    <source>
        <strain evidence="3 4">GH-12</strain>
    </source>
</reference>
<protein>
    <submittedName>
        <fullName evidence="3">Uncharacterized protein</fullName>
    </submittedName>
</protein>